<accession>A0A644V8R1</accession>
<gene>
    <name evidence="1" type="ORF">SDC9_33602</name>
</gene>
<organism evidence="1">
    <name type="scientific">bioreactor metagenome</name>
    <dbReference type="NCBI Taxonomy" id="1076179"/>
    <lineage>
        <taxon>unclassified sequences</taxon>
        <taxon>metagenomes</taxon>
        <taxon>ecological metagenomes</taxon>
    </lineage>
</organism>
<protein>
    <recommendedName>
        <fullName evidence="2">Histone H1-like protein Hc1</fullName>
    </recommendedName>
</protein>
<evidence type="ECO:0000313" key="1">
    <source>
        <dbReference type="EMBL" id="MPL87601.1"/>
    </source>
</evidence>
<proteinExistence type="predicted"/>
<sequence>MQITDEQFNELLLAGLRQIASDAERLSGGNIAHRAAQIRANALQLLEITKEVSEQNKTTSDDGL</sequence>
<dbReference type="AlphaFoldDB" id="A0A644V8R1"/>
<name>A0A644V8R1_9ZZZZ</name>
<comment type="caution">
    <text evidence="1">The sequence shown here is derived from an EMBL/GenBank/DDBJ whole genome shotgun (WGS) entry which is preliminary data.</text>
</comment>
<evidence type="ECO:0008006" key="2">
    <source>
        <dbReference type="Google" id="ProtNLM"/>
    </source>
</evidence>
<reference evidence="1" key="1">
    <citation type="submission" date="2019-08" db="EMBL/GenBank/DDBJ databases">
        <authorList>
            <person name="Kucharzyk K."/>
            <person name="Murdoch R.W."/>
            <person name="Higgins S."/>
            <person name="Loffler F."/>
        </authorList>
    </citation>
    <scope>NUCLEOTIDE SEQUENCE</scope>
</reference>
<dbReference type="EMBL" id="VSSQ01000241">
    <property type="protein sequence ID" value="MPL87601.1"/>
    <property type="molecule type" value="Genomic_DNA"/>
</dbReference>